<dbReference type="AlphaFoldDB" id="A0A0E9RAM3"/>
<reference evidence="1" key="2">
    <citation type="journal article" date="2015" name="Fish Shellfish Immunol.">
        <title>Early steps in the European eel (Anguilla anguilla)-Vibrio vulnificus interaction in the gills: Role of the RtxA13 toxin.</title>
        <authorList>
            <person name="Callol A."/>
            <person name="Pajuelo D."/>
            <person name="Ebbesson L."/>
            <person name="Teles M."/>
            <person name="MacKenzie S."/>
            <person name="Amaro C."/>
        </authorList>
    </citation>
    <scope>NUCLEOTIDE SEQUENCE</scope>
</reference>
<evidence type="ECO:0000313" key="1">
    <source>
        <dbReference type="EMBL" id="JAH25530.1"/>
    </source>
</evidence>
<name>A0A0E9RAM3_ANGAN</name>
<proteinExistence type="predicted"/>
<accession>A0A0E9RAM3</accession>
<reference evidence="1" key="1">
    <citation type="submission" date="2014-11" db="EMBL/GenBank/DDBJ databases">
        <authorList>
            <person name="Amaro Gonzalez C."/>
        </authorList>
    </citation>
    <scope>NUCLEOTIDE SEQUENCE</scope>
</reference>
<organism evidence="1">
    <name type="scientific">Anguilla anguilla</name>
    <name type="common">European freshwater eel</name>
    <name type="synonym">Muraena anguilla</name>
    <dbReference type="NCBI Taxonomy" id="7936"/>
    <lineage>
        <taxon>Eukaryota</taxon>
        <taxon>Metazoa</taxon>
        <taxon>Chordata</taxon>
        <taxon>Craniata</taxon>
        <taxon>Vertebrata</taxon>
        <taxon>Euteleostomi</taxon>
        <taxon>Actinopterygii</taxon>
        <taxon>Neopterygii</taxon>
        <taxon>Teleostei</taxon>
        <taxon>Anguilliformes</taxon>
        <taxon>Anguillidae</taxon>
        <taxon>Anguilla</taxon>
    </lineage>
</organism>
<protein>
    <submittedName>
        <fullName evidence="1">Uncharacterized protein</fullName>
    </submittedName>
</protein>
<dbReference type="EMBL" id="GBXM01083047">
    <property type="protein sequence ID" value="JAH25530.1"/>
    <property type="molecule type" value="Transcribed_RNA"/>
</dbReference>
<sequence length="25" mass="2681">MRKCPAVYGNKTCGLSSVILHSCGR</sequence>